<organism evidence="2 3">
    <name type="scientific">Longimonas halophila</name>
    <dbReference type="NCBI Taxonomy" id="1469170"/>
    <lineage>
        <taxon>Bacteria</taxon>
        <taxon>Pseudomonadati</taxon>
        <taxon>Rhodothermota</taxon>
        <taxon>Rhodothermia</taxon>
        <taxon>Rhodothermales</taxon>
        <taxon>Salisaetaceae</taxon>
        <taxon>Longimonas</taxon>
    </lineage>
</organism>
<evidence type="ECO:0000256" key="1">
    <source>
        <dbReference type="SAM" id="MobiDB-lite"/>
    </source>
</evidence>
<sequence length="201" mass="21423">MDERVEAYVDGTLPADEAVRFEAALETAPHWKTQVRHAKRIGTALHEYPTPSCPPECTEAILDQTVRASADATATAGHAAPDSSADARPPWLDRVAAAFDVLMRPAYSTALAAVLVTALAWLIADPVLPQLSSDTAPPTESHIEAPYTDEDVAQAHAEAELVLAYISDASQDASTTAEREMERALSPFFDAHDDASSSATP</sequence>
<name>A0A2H3P4G3_9BACT</name>
<dbReference type="AlphaFoldDB" id="A0A2H3P4G3"/>
<gene>
    <name evidence="2" type="ORF">CRI93_09690</name>
</gene>
<keyword evidence="3" id="KW-1185">Reference proteome</keyword>
<dbReference type="Proteomes" id="UP000221024">
    <property type="component" value="Unassembled WGS sequence"/>
</dbReference>
<reference evidence="2 3" key="1">
    <citation type="submission" date="2017-10" db="EMBL/GenBank/DDBJ databases">
        <title>Draft genome of Longimonas halophila.</title>
        <authorList>
            <person name="Goh K.M."/>
            <person name="Shamsir M.S."/>
            <person name="Lim S.W."/>
        </authorList>
    </citation>
    <scope>NUCLEOTIDE SEQUENCE [LARGE SCALE GENOMIC DNA]</scope>
    <source>
        <strain evidence="2 3">KCTC 42399</strain>
    </source>
</reference>
<evidence type="ECO:0000313" key="2">
    <source>
        <dbReference type="EMBL" id="PEN06542.1"/>
    </source>
</evidence>
<dbReference type="EMBL" id="PDEP01000008">
    <property type="protein sequence ID" value="PEN06542.1"/>
    <property type="molecule type" value="Genomic_DNA"/>
</dbReference>
<accession>A0A2H3P4G3</accession>
<comment type="caution">
    <text evidence="2">The sequence shown here is derived from an EMBL/GenBank/DDBJ whole genome shotgun (WGS) entry which is preliminary data.</text>
</comment>
<feature type="region of interest" description="Disordered" evidence="1">
    <location>
        <begin position="172"/>
        <end position="201"/>
    </location>
</feature>
<protein>
    <submittedName>
        <fullName evidence="2">Uncharacterized protein</fullName>
    </submittedName>
</protein>
<evidence type="ECO:0000313" key="3">
    <source>
        <dbReference type="Proteomes" id="UP000221024"/>
    </source>
</evidence>
<proteinExistence type="predicted"/>